<sequence>MEATASLTTVTAFITAGKPSAVEGETCSPDLVLAMPAREKNSSSVMLRVSGDLRVKGHMVTPQTVAASNDASPQGRV</sequence>
<dbReference type="Proteomes" id="UP000224871">
    <property type="component" value="Unassembled WGS sequence"/>
</dbReference>
<dbReference type="EMBL" id="NIBU01000122">
    <property type="protein sequence ID" value="PHM26178.1"/>
    <property type="molecule type" value="Genomic_DNA"/>
</dbReference>
<protein>
    <submittedName>
        <fullName evidence="1">Uncharacterized protein</fullName>
    </submittedName>
</protein>
<name>A0A2G0MUT7_9GAMM</name>
<accession>A0A2G0MUT7</accession>
<proteinExistence type="predicted"/>
<gene>
    <name evidence="1" type="ORF">Xinn_04021</name>
</gene>
<comment type="caution">
    <text evidence="1">The sequence shown here is derived from an EMBL/GenBank/DDBJ whole genome shotgun (WGS) entry which is preliminary data.</text>
</comment>
<reference evidence="1 2" key="1">
    <citation type="journal article" date="2017" name="Nat. Microbiol.">
        <title>Natural product diversity associated with the nematode symbionts Photorhabdus and Xenorhabdus.</title>
        <authorList>
            <person name="Tobias N.J."/>
            <person name="Wolff H."/>
            <person name="Djahanschiri B."/>
            <person name="Grundmann F."/>
            <person name="Kronenwerth M."/>
            <person name="Shi Y.M."/>
            <person name="Simonyi S."/>
            <person name="Grun P."/>
            <person name="Shapiro-Ilan D."/>
            <person name="Pidot S.J."/>
            <person name="Stinear T.P."/>
            <person name="Ebersberger I."/>
            <person name="Bode H.B."/>
        </authorList>
    </citation>
    <scope>NUCLEOTIDE SEQUENCE [LARGE SCALE GENOMIC DNA]</scope>
    <source>
        <strain evidence="1 2">DSM 16336</strain>
    </source>
</reference>
<evidence type="ECO:0000313" key="2">
    <source>
        <dbReference type="Proteomes" id="UP000224871"/>
    </source>
</evidence>
<organism evidence="1 2">
    <name type="scientific">Xenorhabdus innexi</name>
    <dbReference type="NCBI Taxonomy" id="290109"/>
    <lineage>
        <taxon>Bacteria</taxon>
        <taxon>Pseudomonadati</taxon>
        <taxon>Pseudomonadota</taxon>
        <taxon>Gammaproteobacteria</taxon>
        <taxon>Enterobacterales</taxon>
        <taxon>Morganellaceae</taxon>
        <taxon>Xenorhabdus</taxon>
    </lineage>
</organism>
<keyword evidence="2" id="KW-1185">Reference proteome</keyword>
<evidence type="ECO:0000313" key="1">
    <source>
        <dbReference type="EMBL" id="PHM26178.1"/>
    </source>
</evidence>